<comment type="caution">
    <text evidence="5">The sequence shown here is derived from an EMBL/GenBank/DDBJ whole genome shotgun (WGS) entry which is preliminary data.</text>
</comment>
<proteinExistence type="predicted"/>
<evidence type="ECO:0000313" key="6">
    <source>
        <dbReference type="Proteomes" id="UP001596337"/>
    </source>
</evidence>
<keyword evidence="1" id="KW-0805">Transcription regulation</keyword>
<keyword evidence="6" id="KW-1185">Reference proteome</keyword>
<organism evidence="5 6">
    <name type="scientific">Haloechinothrix salitolerans</name>
    <dbReference type="NCBI Taxonomy" id="926830"/>
    <lineage>
        <taxon>Bacteria</taxon>
        <taxon>Bacillati</taxon>
        <taxon>Actinomycetota</taxon>
        <taxon>Actinomycetes</taxon>
        <taxon>Pseudonocardiales</taxon>
        <taxon>Pseudonocardiaceae</taxon>
        <taxon>Haloechinothrix</taxon>
    </lineage>
</organism>
<dbReference type="InterPro" id="IPR050204">
    <property type="entry name" value="AraC_XylS_family_regulators"/>
</dbReference>
<evidence type="ECO:0000256" key="3">
    <source>
        <dbReference type="ARBA" id="ARBA00023163"/>
    </source>
</evidence>
<evidence type="ECO:0000259" key="4">
    <source>
        <dbReference type="PROSITE" id="PS01124"/>
    </source>
</evidence>
<dbReference type="InterPro" id="IPR018060">
    <property type="entry name" value="HTH_AraC"/>
</dbReference>
<dbReference type="InterPro" id="IPR009057">
    <property type="entry name" value="Homeodomain-like_sf"/>
</dbReference>
<dbReference type="PANTHER" id="PTHR46796">
    <property type="entry name" value="HTH-TYPE TRANSCRIPTIONAL ACTIVATOR RHAS-RELATED"/>
    <property type="match status" value="1"/>
</dbReference>
<keyword evidence="3" id="KW-0804">Transcription</keyword>
<dbReference type="InterPro" id="IPR035418">
    <property type="entry name" value="AraC-bd_2"/>
</dbReference>
<dbReference type="Proteomes" id="UP001596337">
    <property type="component" value="Unassembled WGS sequence"/>
</dbReference>
<protein>
    <submittedName>
        <fullName evidence="5">AraC family transcriptional regulator</fullName>
    </submittedName>
</protein>
<dbReference type="RefSeq" id="WP_345404521.1">
    <property type="nucleotide sequence ID" value="NZ_BAABLA010000118.1"/>
</dbReference>
<dbReference type="EMBL" id="JBHSXX010000001">
    <property type="protein sequence ID" value="MFC6868058.1"/>
    <property type="molecule type" value="Genomic_DNA"/>
</dbReference>
<gene>
    <name evidence="5" type="ORF">ACFQGD_13000</name>
</gene>
<evidence type="ECO:0000256" key="2">
    <source>
        <dbReference type="ARBA" id="ARBA00023125"/>
    </source>
</evidence>
<dbReference type="PROSITE" id="PS01124">
    <property type="entry name" value="HTH_ARAC_FAMILY_2"/>
    <property type="match status" value="1"/>
</dbReference>
<evidence type="ECO:0000313" key="5">
    <source>
        <dbReference type="EMBL" id="MFC6868058.1"/>
    </source>
</evidence>
<dbReference type="Pfam" id="PF12833">
    <property type="entry name" value="HTH_18"/>
    <property type="match status" value="1"/>
</dbReference>
<name>A0ABW2BZI4_9PSEU</name>
<accession>A0ABW2BZI4</accession>
<dbReference type="SMART" id="SM00342">
    <property type="entry name" value="HTH_ARAC"/>
    <property type="match status" value="1"/>
</dbReference>
<reference evidence="6" key="1">
    <citation type="journal article" date="2019" name="Int. J. Syst. Evol. Microbiol.">
        <title>The Global Catalogue of Microorganisms (GCM) 10K type strain sequencing project: providing services to taxonomists for standard genome sequencing and annotation.</title>
        <authorList>
            <consortium name="The Broad Institute Genomics Platform"/>
            <consortium name="The Broad Institute Genome Sequencing Center for Infectious Disease"/>
            <person name="Wu L."/>
            <person name="Ma J."/>
        </authorList>
    </citation>
    <scope>NUCLEOTIDE SEQUENCE [LARGE SCALE GENOMIC DNA]</scope>
    <source>
        <strain evidence="6">KCTC 32255</strain>
    </source>
</reference>
<dbReference type="SUPFAM" id="SSF46689">
    <property type="entry name" value="Homeodomain-like"/>
    <property type="match status" value="2"/>
</dbReference>
<sequence length="336" mass="37193">MRRHRLRSKESSLLRRHSYFSAIHDLDQTKGLVASRFCGHEMSLLERGQLDAWMNVASARDVVYSVMGYGLASRVIPGRTETFYPIVIPLRGGGRLRSGNHEVSLRSGAAAVASASVPMQVELSGDGALLVVCVGRRALERYATDMLGEPLTMPLTFMPAMDVNGGRAARWRDEVLADIDDLDSPDSMILAHGEASRAAECKVITSLLLTQPHNYSEKLARADCRTGADSIVRTVEEYIEAYPDLPLTVSDLAAQVNYSVRALQEAFRSTGKPSPKRFLKERRMRLAREKLTVARPRTAATVSAIAASCGFTHFGRFARDYRNRYGEAPSETLRRC</sequence>
<evidence type="ECO:0000256" key="1">
    <source>
        <dbReference type="ARBA" id="ARBA00023015"/>
    </source>
</evidence>
<feature type="domain" description="HTH araC/xylS-type" evidence="4">
    <location>
        <begin position="233"/>
        <end position="335"/>
    </location>
</feature>
<dbReference type="Gene3D" id="1.10.10.60">
    <property type="entry name" value="Homeodomain-like"/>
    <property type="match status" value="1"/>
</dbReference>
<keyword evidence="2" id="KW-0238">DNA-binding</keyword>
<dbReference type="Pfam" id="PF14525">
    <property type="entry name" value="AraC_binding_2"/>
    <property type="match status" value="1"/>
</dbReference>